<name>A0A840N7U4_9BRAD</name>
<gene>
    <name evidence="4" type="ORF">HNQ36_005281</name>
</gene>
<evidence type="ECO:0000256" key="2">
    <source>
        <dbReference type="PROSITE-ProRule" id="PRU00703"/>
    </source>
</evidence>
<evidence type="ECO:0000259" key="3">
    <source>
        <dbReference type="PROSITE" id="PS51371"/>
    </source>
</evidence>
<dbReference type="InterPro" id="IPR051257">
    <property type="entry name" value="Diverse_CBS-Domain"/>
</dbReference>
<dbReference type="SMART" id="SM00116">
    <property type="entry name" value="CBS"/>
    <property type="match status" value="2"/>
</dbReference>
<evidence type="ECO:0000256" key="1">
    <source>
        <dbReference type="ARBA" id="ARBA00023122"/>
    </source>
</evidence>
<dbReference type="EMBL" id="JACHIJ010000014">
    <property type="protein sequence ID" value="MBB5055270.1"/>
    <property type="molecule type" value="Genomic_DNA"/>
</dbReference>
<feature type="domain" description="CBS" evidence="3">
    <location>
        <begin position="32"/>
        <end position="88"/>
    </location>
</feature>
<sequence length="160" mass="17759">MAAQAAFDHSVAANLGILSLSTFLEETAADCMTRSVKTVTRDLTMPALMLLFERDDFNAYPVVEGAHVVGLVTKLDFLRCFAFTPAQMVPRYDDLMRTVVADVMTPTFIYAGAETKLTRILQLMVEHRVRSIPVIDAEKLIGIVSREDVMKSLKRCSGEV</sequence>
<dbReference type="PANTHER" id="PTHR43080">
    <property type="entry name" value="CBS DOMAIN-CONTAINING PROTEIN CBSX3, MITOCHONDRIAL"/>
    <property type="match status" value="1"/>
</dbReference>
<dbReference type="PROSITE" id="PS51371">
    <property type="entry name" value="CBS"/>
    <property type="match status" value="2"/>
</dbReference>
<organism evidence="4 5">
    <name type="scientific">Afipia massiliensis</name>
    <dbReference type="NCBI Taxonomy" id="211460"/>
    <lineage>
        <taxon>Bacteria</taxon>
        <taxon>Pseudomonadati</taxon>
        <taxon>Pseudomonadota</taxon>
        <taxon>Alphaproteobacteria</taxon>
        <taxon>Hyphomicrobiales</taxon>
        <taxon>Nitrobacteraceae</taxon>
        <taxon>Afipia</taxon>
    </lineage>
</organism>
<keyword evidence="1 2" id="KW-0129">CBS domain</keyword>
<dbReference type="Gene3D" id="3.10.580.10">
    <property type="entry name" value="CBS-domain"/>
    <property type="match status" value="2"/>
</dbReference>
<evidence type="ECO:0000313" key="4">
    <source>
        <dbReference type="EMBL" id="MBB5055270.1"/>
    </source>
</evidence>
<proteinExistence type="predicted"/>
<protein>
    <submittedName>
        <fullName evidence="4">CBS domain-containing protein</fullName>
    </submittedName>
</protein>
<dbReference type="SUPFAM" id="SSF54631">
    <property type="entry name" value="CBS-domain pair"/>
    <property type="match status" value="1"/>
</dbReference>
<dbReference type="Proteomes" id="UP000521227">
    <property type="component" value="Unassembled WGS sequence"/>
</dbReference>
<accession>A0A840N7U4</accession>
<dbReference type="InterPro" id="IPR000644">
    <property type="entry name" value="CBS_dom"/>
</dbReference>
<reference evidence="4 5" key="1">
    <citation type="submission" date="2020-08" db="EMBL/GenBank/DDBJ databases">
        <title>Genomic Encyclopedia of Type Strains, Phase IV (KMG-IV): sequencing the most valuable type-strain genomes for metagenomic binning, comparative biology and taxonomic classification.</title>
        <authorList>
            <person name="Goeker M."/>
        </authorList>
    </citation>
    <scope>NUCLEOTIDE SEQUENCE [LARGE SCALE GENOMIC DNA]</scope>
    <source>
        <strain evidence="4 5">DSM 17498</strain>
    </source>
</reference>
<evidence type="ECO:0000313" key="5">
    <source>
        <dbReference type="Proteomes" id="UP000521227"/>
    </source>
</evidence>
<dbReference type="AlphaFoldDB" id="A0A840N7U4"/>
<comment type="caution">
    <text evidence="4">The sequence shown here is derived from an EMBL/GenBank/DDBJ whole genome shotgun (WGS) entry which is preliminary data.</text>
</comment>
<dbReference type="InterPro" id="IPR046342">
    <property type="entry name" value="CBS_dom_sf"/>
</dbReference>
<feature type="domain" description="CBS" evidence="3">
    <location>
        <begin position="104"/>
        <end position="160"/>
    </location>
</feature>
<dbReference type="Pfam" id="PF00571">
    <property type="entry name" value="CBS"/>
    <property type="match status" value="2"/>
</dbReference>
<dbReference type="PANTHER" id="PTHR43080:SF2">
    <property type="entry name" value="CBS DOMAIN-CONTAINING PROTEIN"/>
    <property type="match status" value="1"/>
</dbReference>